<dbReference type="Proteomes" id="UP000437736">
    <property type="component" value="Unassembled WGS sequence"/>
</dbReference>
<evidence type="ECO:0000313" key="3">
    <source>
        <dbReference type="Proteomes" id="UP000437736"/>
    </source>
</evidence>
<proteinExistence type="predicted"/>
<comment type="caution">
    <text evidence="2">The sequence shown here is derived from an EMBL/GenBank/DDBJ whole genome shotgun (WGS) entry which is preliminary data.</text>
</comment>
<evidence type="ECO:0000256" key="1">
    <source>
        <dbReference type="SAM" id="MobiDB-lite"/>
    </source>
</evidence>
<dbReference type="EMBL" id="WJHE01001276">
    <property type="protein sequence ID" value="MST34884.1"/>
    <property type="molecule type" value="Genomic_DNA"/>
</dbReference>
<name>A0ABW9QZI4_9ACTN</name>
<feature type="region of interest" description="Disordered" evidence="1">
    <location>
        <begin position="1"/>
        <end position="26"/>
    </location>
</feature>
<sequence>MTLRSITCQCGTSRPGSQSQCPNCGRSDGREVLERTLQPRRTVRPAGPPQTGDLIGCGLCGLARVRVDGSDLVVCPFCDTVRDID</sequence>
<accession>A0ABW9QZI4</accession>
<keyword evidence="3" id="KW-1185">Reference proteome</keyword>
<organism evidence="2 3">
    <name type="scientific">Acidiferrimicrobium australe</name>
    <dbReference type="NCBI Taxonomy" id="2664430"/>
    <lineage>
        <taxon>Bacteria</taxon>
        <taxon>Bacillati</taxon>
        <taxon>Actinomycetota</taxon>
        <taxon>Acidimicrobiia</taxon>
        <taxon>Acidimicrobiales</taxon>
        <taxon>Acidimicrobiaceae</taxon>
        <taxon>Acidiferrimicrobium</taxon>
    </lineage>
</organism>
<evidence type="ECO:0008006" key="4">
    <source>
        <dbReference type="Google" id="ProtNLM"/>
    </source>
</evidence>
<reference evidence="2 3" key="1">
    <citation type="submission" date="2019-11" db="EMBL/GenBank/DDBJ databases">
        <title>Acidiferrimicrobium australis gen. nov., sp. nov., an acidophilic and obligately heterotrophic, member of the Actinobacteria that catalyses dissimilatory oxido- reduction of iron isolated from metal-rich acidic water in Chile.</title>
        <authorList>
            <person name="Gonzalez D."/>
            <person name="Huber K."/>
            <person name="Hedrich S."/>
            <person name="Rojas-Villalobos C."/>
            <person name="Quatrini R."/>
            <person name="Dinamarca M.A."/>
            <person name="Schwarz A."/>
            <person name="Canales C."/>
            <person name="Nancucheo I."/>
        </authorList>
    </citation>
    <scope>NUCLEOTIDE SEQUENCE [LARGE SCALE GENOMIC DNA]</scope>
    <source>
        <strain evidence="2 3">USS-CCA1</strain>
    </source>
</reference>
<evidence type="ECO:0000313" key="2">
    <source>
        <dbReference type="EMBL" id="MST34884.1"/>
    </source>
</evidence>
<protein>
    <recommendedName>
        <fullName evidence="4">Small CPxCG-related zinc finger protein</fullName>
    </recommendedName>
</protein>
<feature type="compositionally biased region" description="Polar residues" evidence="1">
    <location>
        <begin position="1"/>
        <end position="22"/>
    </location>
</feature>
<gene>
    <name evidence="2" type="ORF">GHK86_19425</name>
</gene>